<gene>
    <name evidence="1" type="ORF">LMJ30_10815</name>
</gene>
<sequence>MALTHKDLDALDAAIASGTLSVEFDGRRMTYQSTGALIEARNHVSRVVNSSATNRGPATFRFNFTTSRGD</sequence>
<evidence type="ECO:0008006" key="3">
    <source>
        <dbReference type="Google" id="ProtNLM"/>
    </source>
</evidence>
<accession>A0ABS8IW41</accession>
<reference evidence="1 2" key="1">
    <citation type="submission" date="2021-11" db="EMBL/GenBank/DDBJ databases">
        <authorList>
            <person name="Huq M.A."/>
        </authorList>
    </citation>
    <scope>NUCLEOTIDE SEQUENCE [LARGE SCALE GENOMIC DNA]</scope>
    <source>
        <strain evidence="1 2">MAHUQ-52</strain>
    </source>
</reference>
<comment type="caution">
    <text evidence="1">The sequence shown here is derived from an EMBL/GenBank/DDBJ whole genome shotgun (WGS) entry which is preliminary data.</text>
</comment>
<protein>
    <recommendedName>
        <fullName evidence="3">GpW protein</fullName>
    </recommendedName>
</protein>
<evidence type="ECO:0000313" key="1">
    <source>
        <dbReference type="EMBL" id="MCC6071449.1"/>
    </source>
</evidence>
<organism evidence="1 2">
    <name type="scientific">Massilia agrisoli</name>
    <dbReference type="NCBI Taxonomy" id="2892444"/>
    <lineage>
        <taxon>Bacteria</taxon>
        <taxon>Pseudomonadati</taxon>
        <taxon>Pseudomonadota</taxon>
        <taxon>Betaproteobacteria</taxon>
        <taxon>Burkholderiales</taxon>
        <taxon>Oxalobacteraceae</taxon>
        <taxon>Telluria group</taxon>
        <taxon>Massilia</taxon>
    </lineage>
</organism>
<evidence type="ECO:0000313" key="2">
    <source>
        <dbReference type="Proteomes" id="UP001198701"/>
    </source>
</evidence>
<dbReference type="NCBIfam" id="NF047331">
    <property type="entry name" value="phage_HTJ"/>
    <property type="match status" value="1"/>
</dbReference>
<name>A0ABS8IW41_9BURK</name>
<keyword evidence="2" id="KW-1185">Reference proteome</keyword>
<proteinExistence type="predicted"/>
<dbReference type="EMBL" id="JAJHPV010000013">
    <property type="protein sequence ID" value="MCC6071449.1"/>
    <property type="molecule type" value="Genomic_DNA"/>
</dbReference>
<dbReference type="RefSeq" id="WP_229432360.1">
    <property type="nucleotide sequence ID" value="NZ_JAJHPV010000013.1"/>
</dbReference>
<dbReference type="Proteomes" id="UP001198701">
    <property type="component" value="Unassembled WGS sequence"/>
</dbReference>